<feature type="compositionally biased region" description="Polar residues" evidence="1">
    <location>
        <begin position="1"/>
        <end position="11"/>
    </location>
</feature>
<organism evidence="2 3">
    <name type="scientific">Colletotrichum chrysophilum</name>
    <dbReference type="NCBI Taxonomy" id="1836956"/>
    <lineage>
        <taxon>Eukaryota</taxon>
        <taxon>Fungi</taxon>
        <taxon>Dikarya</taxon>
        <taxon>Ascomycota</taxon>
        <taxon>Pezizomycotina</taxon>
        <taxon>Sordariomycetes</taxon>
        <taxon>Hypocreomycetidae</taxon>
        <taxon>Glomerellales</taxon>
        <taxon>Glomerellaceae</taxon>
        <taxon>Colletotrichum</taxon>
        <taxon>Colletotrichum gloeosporioides species complex</taxon>
    </lineage>
</organism>
<keyword evidence="3" id="KW-1185">Reference proteome</keyword>
<evidence type="ECO:0000313" key="3">
    <source>
        <dbReference type="Proteomes" id="UP001243330"/>
    </source>
</evidence>
<feature type="region of interest" description="Disordered" evidence="1">
    <location>
        <begin position="1"/>
        <end position="66"/>
    </location>
</feature>
<name>A0AAD9A0X2_9PEZI</name>
<sequence length="66" mass="7093">MTVSEQINEQSRTGREKEEQKNTDEKKHSEGMQSTVTLGRSSPQDGGGVPPSSADLDLSKGDLCSL</sequence>
<dbReference type="EMBL" id="JAQOWY010000714">
    <property type="protein sequence ID" value="KAK1839135.1"/>
    <property type="molecule type" value="Genomic_DNA"/>
</dbReference>
<evidence type="ECO:0000256" key="1">
    <source>
        <dbReference type="SAM" id="MobiDB-lite"/>
    </source>
</evidence>
<dbReference type="AlphaFoldDB" id="A0AAD9A0X2"/>
<feature type="compositionally biased region" description="Basic and acidic residues" evidence="1">
    <location>
        <begin position="12"/>
        <end position="30"/>
    </location>
</feature>
<protein>
    <submittedName>
        <fullName evidence="2">Uncharacterized protein</fullName>
    </submittedName>
</protein>
<dbReference type="Proteomes" id="UP001243330">
    <property type="component" value="Unassembled WGS sequence"/>
</dbReference>
<feature type="compositionally biased region" description="Polar residues" evidence="1">
    <location>
        <begin position="31"/>
        <end position="44"/>
    </location>
</feature>
<evidence type="ECO:0000313" key="2">
    <source>
        <dbReference type="EMBL" id="KAK1839135.1"/>
    </source>
</evidence>
<reference evidence="2" key="1">
    <citation type="submission" date="2023-01" db="EMBL/GenBank/DDBJ databases">
        <title>Colletotrichum chrysophilum M932 genome sequence.</title>
        <authorList>
            <person name="Baroncelli R."/>
        </authorList>
    </citation>
    <scope>NUCLEOTIDE SEQUENCE</scope>
    <source>
        <strain evidence="2">M932</strain>
    </source>
</reference>
<accession>A0AAD9A0X2</accession>
<proteinExistence type="predicted"/>
<comment type="caution">
    <text evidence="2">The sequence shown here is derived from an EMBL/GenBank/DDBJ whole genome shotgun (WGS) entry which is preliminary data.</text>
</comment>
<gene>
    <name evidence="2" type="ORF">CCHR01_18232</name>
</gene>